<evidence type="ECO:0000313" key="2">
    <source>
        <dbReference type="EMBL" id="RGW72765.1"/>
    </source>
</evidence>
<dbReference type="RefSeq" id="WP_118357705.1">
    <property type="nucleotide sequence ID" value="NZ_JAJFOZ010000087.1"/>
</dbReference>
<protein>
    <submittedName>
        <fullName evidence="2">Uncharacterized protein</fullName>
    </submittedName>
</protein>
<dbReference type="Proteomes" id="UP000284651">
    <property type="component" value="Unassembled WGS sequence"/>
</dbReference>
<evidence type="ECO:0000256" key="1">
    <source>
        <dbReference type="SAM" id="Phobius"/>
    </source>
</evidence>
<dbReference type="EMBL" id="QSAT01000039">
    <property type="protein sequence ID" value="RGW72765.1"/>
    <property type="molecule type" value="Genomic_DNA"/>
</dbReference>
<feature type="transmembrane region" description="Helical" evidence="1">
    <location>
        <begin position="27"/>
        <end position="44"/>
    </location>
</feature>
<name>A0A413CRM8_9FIRM</name>
<keyword evidence="1" id="KW-0472">Membrane</keyword>
<feature type="transmembrane region" description="Helical" evidence="1">
    <location>
        <begin position="50"/>
        <end position="69"/>
    </location>
</feature>
<gene>
    <name evidence="2" type="ORF">DWV56_10250</name>
</gene>
<proteinExistence type="predicted"/>
<evidence type="ECO:0000313" key="3">
    <source>
        <dbReference type="Proteomes" id="UP000284651"/>
    </source>
</evidence>
<dbReference type="AlphaFoldDB" id="A0A413CRM8"/>
<reference evidence="2 3" key="1">
    <citation type="submission" date="2018-08" db="EMBL/GenBank/DDBJ databases">
        <title>A genome reference for cultivated species of the human gut microbiota.</title>
        <authorList>
            <person name="Zou Y."/>
            <person name="Xue W."/>
            <person name="Luo G."/>
        </authorList>
    </citation>
    <scope>NUCLEOTIDE SEQUENCE [LARGE SCALE GENOMIC DNA]</scope>
    <source>
        <strain evidence="2 3">AF10-31</strain>
    </source>
</reference>
<sequence>MTFKTTTTKKEQIDYIKKYAFFLIPKGYRIYVIFSFCALFIIFIDTLFEGSYLVSILAFFGILVCLYIVTSRIKTPEYTATDDMNCVTKIEINDKEVIGIAPDKTVKETLTSYTNFLVIRDGIFLITYNNDQKKKGLTMLFVPIPKTCSIQKQELIDLLCKYDIKSFNILHRY</sequence>
<accession>A0A413CRM8</accession>
<keyword evidence="1" id="KW-1133">Transmembrane helix</keyword>
<keyword evidence="1" id="KW-0812">Transmembrane</keyword>
<comment type="caution">
    <text evidence="2">The sequence shown here is derived from an EMBL/GenBank/DDBJ whole genome shotgun (WGS) entry which is preliminary data.</text>
</comment>
<organism evidence="2 3">
    <name type="scientific">Holdemanella biformis</name>
    <dbReference type="NCBI Taxonomy" id="1735"/>
    <lineage>
        <taxon>Bacteria</taxon>
        <taxon>Bacillati</taxon>
        <taxon>Bacillota</taxon>
        <taxon>Erysipelotrichia</taxon>
        <taxon>Erysipelotrichales</taxon>
        <taxon>Erysipelotrichaceae</taxon>
        <taxon>Holdemanella</taxon>
    </lineage>
</organism>